<dbReference type="Gene3D" id="3.40.630.30">
    <property type="match status" value="1"/>
</dbReference>
<dbReference type="SUPFAM" id="SSF55729">
    <property type="entry name" value="Acyl-CoA N-acyltransferases (Nat)"/>
    <property type="match status" value="1"/>
</dbReference>
<protein>
    <recommendedName>
        <fullName evidence="3">N-acetyltransferase domain-containing protein</fullName>
    </recommendedName>
</protein>
<dbReference type="Proteomes" id="UP000007509">
    <property type="component" value="Unassembled WGS sequence"/>
</dbReference>
<evidence type="ECO:0000313" key="1">
    <source>
        <dbReference type="EMBL" id="EJL74919.1"/>
    </source>
</evidence>
<dbReference type="InterPro" id="IPR016181">
    <property type="entry name" value="Acyl_CoA_acyltransferase"/>
</dbReference>
<name>J3CMW9_9FLAO</name>
<comment type="caution">
    <text evidence="1">The sequence shown here is derived from an EMBL/GenBank/DDBJ whole genome shotgun (WGS) entry which is preliminary data.</text>
</comment>
<sequence>MKEVKFIYHRDIDYDLLNEIIKIKSVAWPYSYENQKKWINSNLNDEDIHVLLSDGKRYLAYMNLIKTAVVIDSEELAIYGIGNVCALEKGKGWGKDIIIAVNQYLNKIDSLGVLFCKKDLVKFYSENGWNLVHQSQLKIDNEDKTIYCMINKIIKFETLQYNGKLF</sequence>
<keyword evidence="2" id="KW-1185">Reference proteome</keyword>
<dbReference type="PATRIC" id="fig|1144316.3.peg.810"/>
<dbReference type="RefSeq" id="WP_007840907.1">
    <property type="nucleotide sequence ID" value="NZ_AKJY01000012.1"/>
</dbReference>
<evidence type="ECO:0000313" key="2">
    <source>
        <dbReference type="Proteomes" id="UP000007509"/>
    </source>
</evidence>
<evidence type="ECO:0008006" key="3">
    <source>
        <dbReference type="Google" id="ProtNLM"/>
    </source>
</evidence>
<dbReference type="OrthoDB" id="1438067at2"/>
<dbReference type="AlphaFoldDB" id="J3CMW9"/>
<accession>J3CMW9</accession>
<dbReference type="EMBL" id="AKJY01000012">
    <property type="protein sequence ID" value="EJL74919.1"/>
    <property type="molecule type" value="Genomic_DNA"/>
</dbReference>
<organism evidence="1 2">
    <name type="scientific">Chryseobacterium populi</name>
    <dbReference type="NCBI Taxonomy" id="1144316"/>
    <lineage>
        <taxon>Bacteria</taxon>
        <taxon>Pseudomonadati</taxon>
        <taxon>Bacteroidota</taxon>
        <taxon>Flavobacteriia</taxon>
        <taxon>Flavobacteriales</taxon>
        <taxon>Weeksellaceae</taxon>
        <taxon>Chryseobacterium group</taxon>
        <taxon>Chryseobacterium</taxon>
    </lineage>
</organism>
<proteinExistence type="predicted"/>
<gene>
    <name evidence="1" type="ORF">PMI13_00799</name>
</gene>
<reference evidence="1 2" key="1">
    <citation type="journal article" date="2012" name="J. Bacteriol.">
        <title>Twenty-one genome sequences from Pseudomonas species and 19 genome sequences from diverse bacteria isolated from the rhizosphere and endosphere of Populus deltoides.</title>
        <authorList>
            <person name="Brown S.D."/>
            <person name="Utturkar S.M."/>
            <person name="Klingeman D.M."/>
            <person name="Johnson C.M."/>
            <person name="Martin S.L."/>
            <person name="Land M.L."/>
            <person name="Lu T.Y."/>
            <person name="Schadt C.W."/>
            <person name="Doktycz M.J."/>
            <person name="Pelletier D.A."/>
        </authorList>
    </citation>
    <scope>NUCLEOTIDE SEQUENCE [LARGE SCALE GENOMIC DNA]</scope>
    <source>
        <strain evidence="1 2">CF314</strain>
    </source>
</reference>